<name>A0A256VHT6_LIMRT</name>
<evidence type="ECO:0000313" key="1">
    <source>
        <dbReference type="EMBL" id="OYT03245.1"/>
    </source>
</evidence>
<dbReference type="RefSeq" id="WP_019251276.1">
    <property type="nucleotide sequence ID" value="NZ_JANKBD010000040.1"/>
</dbReference>
<accession>A0A256VHT6</accession>
<dbReference type="AlphaFoldDB" id="A0A256VHT6"/>
<comment type="caution">
    <text evidence="1">The sequence shown here is derived from an EMBL/GenBank/DDBJ whole genome shotgun (WGS) entry which is preliminary data.</text>
</comment>
<organism evidence="1">
    <name type="scientific">Limosilactobacillus reuteri</name>
    <name type="common">Lactobacillus reuteri</name>
    <dbReference type="NCBI Taxonomy" id="1598"/>
    <lineage>
        <taxon>Bacteria</taxon>
        <taxon>Bacillati</taxon>
        <taxon>Bacillota</taxon>
        <taxon>Bacilli</taxon>
        <taxon>Lactobacillales</taxon>
        <taxon>Lactobacillaceae</taxon>
        <taxon>Limosilactobacillus</taxon>
    </lineage>
</organism>
<reference evidence="1" key="2">
    <citation type="submission" date="2017-09" db="EMBL/GenBank/DDBJ databases">
        <title>Tripartite evolution among Lactobacillus johnsonii, Lactobacillus taiwanensis, Lactobacillus reuteri and their rodent host.</title>
        <authorList>
            <person name="Wang T."/>
            <person name="Knowles S."/>
            <person name="Cheng C."/>
        </authorList>
    </citation>
    <scope>NUCLEOTIDE SEQUENCE [LARGE SCALE GENOMIC DNA]</scope>
    <source>
        <strain evidence="1">103v</strain>
    </source>
</reference>
<protein>
    <submittedName>
        <fullName evidence="1">Uncharacterized protein</fullName>
    </submittedName>
</protein>
<reference evidence="1" key="1">
    <citation type="submission" date="2017-05" db="EMBL/GenBank/DDBJ databases">
        <authorList>
            <person name="Song R."/>
            <person name="Chenine A.L."/>
            <person name="Ruprecht R.M."/>
        </authorList>
    </citation>
    <scope>NUCLEOTIDE SEQUENCE [LARGE SCALE GENOMIC DNA]</scope>
    <source>
        <strain evidence="1">103v</strain>
    </source>
</reference>
<sequence length="105" mass="11677">MEEEIRQTTDKAEVVIINDDTNQKLTFSNGGVDGEFEVIVTDKKPVPELFQPVGTLPDGKYTIKGNYAGQDYREIKLNGAYEVYGNPEDGNVMITKRDGGKLSVY</sequence>
<dbReference type="EMBL" id="NGQC01000036">
    <property type="protein sequence ID" value="OYT03245.1"/>
    <property type="molecule type" value="Genomic_DNA"/>
</dbReference>
<proteinExistence type="predicted"/>
<gene>
    <name evidence="1" type="ORF">CBG21_06300</name>
</gene>
<dbReference type="Proteomes" id="UP000216122">
    <property type="component" value="Unassembled WGS sequence"/>
</dbReference>